<organism evidence="2 3">
    <name type="scientific">Pedobacter hartonius</name>
    <dbReference type="NCBI Taxonomy" id="425514"/>
    <lineage>
        <taxon>Bacteria</taxon>
        <taxon>Pseudomonadati</taxon>
        <taxon>Bacteroidota</taxon>
        <taxon>Sphingobacteriia</taxon>
        <taxon>Sphingobacteriales</taxon>
        <taxon>Sphingobacteriaceae</taxon>
        <taxon>Pedobacter</taxon>
    </lineage>
</organism>
<gene>
    <name evidence="2" type="ORF">SAMN05443550_113150</name>
</gene>
<feature type="transmembrane region" description="Helical" evidence="1">
    <location>
        <begin position="53"/>
        <end position="71"/>
    </location>
</feature>
<feature type="transmembrane region" description="Helical" evidence="1">
    <location>
        <begin position="83"/>
        <end position="103"/>
    </location>
</feature>
<name>A0A1H4H5P2_9SPHI</name>
<evidence type="ECO:0000256" key="1">
    <source>
        <dbReference type="SAM" id="Phobius"/>
    </source>
</evidence>
<keyword evidence="3" id="KW-1185">Reference proteome</keyword>
<dbReference type="EMBL" id="FNRA01000013">
    <property type="protein sequence ID" value="SEB17153.1"/>
    <property type="molecule type" value="Genomic_DNA"/>
</dbReference>
<evidence type="ECO:0000313" key="3">
    <source>
        <dbReference type="Proteomes" id="UP000198850"/>
    </source>
</evidence>
<accession>A0A1H4H5P2</accession>
<feature type="transmembrane region" description="Helical" evidence="1">
    <location>
        <begin position="12"/>
        <end position="41"/>
    </location>
</feature>
<dbReference type="GO" id="GO:0000155">
    <property type="term" value="F:phosphorelay sensor kinase activity"/>
    <property type="evidence" value="ECO:0007669"/>
    <property type="project" value="InterPro"/>
</dbReference>
<evidence type="ECO:0000313" key="2">
    <source>
        <dbReference type="EMBL" id="SEB17153.1"/>
    </source>
</evidence>
<dbReference type="STRING" id="425514.SAMN05443550_113150"/>
<keyword evidence="1" id="KW-0812">Transmembrane</keyword>
<dbReference type="Proteomes" id="UP000198850">
    <property type="component" value="Unassembled WGS sequence"/>
</dbReference>
<sequence length="193" mass="21863">MIKPTANYKSLFLPVLLLFAMMVLDYFTPLCLAVGILYSAVVLVSLRESTRRIVVLSAIACFFIIINFMYFNIMMDDPHWTFLINRATSLIGLMATTLVAINYKKVVEKLLKERTNYSATFDDVIFANSHKVRRPLANIISLVELLNDNHTIEKDVKEMLPLLGQSAAELDAATREMTSAISSHKYISHLLFP</sequence>
<keyword evidence="1" id="KW-1133">Transmembrane helix</keyword>
<dbReference type="RefSeq" id="WP_139298363.1">
    <property type="nucleotide sequence ID" value="NZ_FNRA01000013.1"/>
</dbReference>
<reference evidence="2 3" key="1">
    <citation type="submission" date="2016-10" db="EMBL/GenBank/DDBJ databases">
        <authorList>
            <person name="de Groot N.N."/>
        </authorList>
    </citation>
    <scope>NUCLEOTIDE SEQUENCE [LARGE SCALE GENOMIC DNA]</scope>
    <source>
        <strain evidence="2 3">DSM 19033</strain>
    </source>
</reference>
<keyword evidence="1" id="KW-0472">Membrane</keyword>
<proteinExistence type="predicted"/>
<dbReference type="OrthoDB" id="732044at2"/>
<dbReference type="AlphaFoldDB" id="A0A1H4H5P2"/>
<evidence type="ECO:0008006" key="4">
    <source>
        <dbReference type="Google" id="ProtNLM"/>
    </source>
</evidence>
<dbReference type="InterPro" id="IPR036097">
    <property type="entry name" value="HisK_dim/P_sf"/>
</dbReference>
<protein>
    <recommendedName>
        <fullName evidence="4">Signal transduction histidine kinase dimerisation/phosphoacceptor domain-containing protein</fullName>
    </recommendedName>
</protein>
<dbReference type="SUPFAM" id="SSF47384">
    <property type="entry name" value="Homodimeric domain of signal transducing histidine kinase"/>
    <property type="match status" value="1"/>
</dbReference>